<organism evidence="1 2">
    <name type="scientific">Amycolatopsis roodepoortensis</name>
    <dbReference type="NCBI Taxonomy" id="700274"/>
    <lineage>
        <taxon>Bacteria</taxon>
        <taxon>Bacillati</taxon>
        <taxon>Actinomycetota</taxon>
        <taxon>Actinomycetes</taxon>
        <taxon>Pseudonocardiales</taxon>
        <taxon>Pseudonocardiaceae</taxon>
        <taxon>Amycolatopsis</taxon>
    </lineage>
</organism>
<dbReference type="Proteomes" id="UP000656548">
    <property type="component" value="Unassembled WGS sequence"/>
</dbReference>
<evidence type="ECO:0000313" key="1">
    <source>
        <dbReference type="EMBL" id="MBE1575038.1"/>
    </source>
</evidence>
<name>A0ABR9L4H2_9PSEU</name>
<reference evidence="1 2" key="1">
    <citation type="submission" date="2020-10" db="EMBL/GenBank/DDBJ databases">
        <title>Sequencing the genomes of 1000 actinobacteria strains.</title>
        <authorList>
            <person name="Klenk H.-P."/>
        </authorList>
    </citation>
    <scope>NUCLEOTIDE SEQUENCE [LARGE SCALE GENOMIC DNA]</scope>
    <source>
        <strain evidence="1 2">DSM 46661</strain>
    </source>
</reference>
<proteinExistence type="predicted"/>
<sequence>MSVQIGRPDIAPIARGRLMLACRLGELPAEVLEPKDRERLVYDFWAAGWSDVEIATRTRMTTYTTGRIRARLGLAAHPARERATA</sequence>
<accession>A0ABR9L4H2</accession>
<dbReference type="RefSeq" id="WP_191334910.1">
    <property type="nucleotide sequence ID" value="NZ_JADBEJ010000003.1"/>
</dbReference>
<comment type="caution">
    <text evidence="1">The sequence shown here is derived from an EMBL/GenBank/DDBJ whole genome shotgun (WGS) entry which is preliminary data.</text>
</comment>
<gene>
    <name evidence="1" type="ORF">H4W30_002085</name>
</gene>
<protein>
    <submittedName>
        <fullName evidence="1">Uncharacterized protein</fullName>
    </submittedName>
</protein>
<dbReference type="EMBL" id="JADBEJ010000003">
    <property type="protein sequence ID" value="MBE1575038.1"/>
    <property type="molecule type" value="Genomic_DNA"/>
</dbReference>
<keyword evidence="2" id="KW-1185">Reference proteome</keyword>
<evidence type="ECO:0000313" key="2">
    <source>
        <dbReference type="Proteomes" id="UP000656548"/>
    </source>
</evidence>